<name>A0A833PEP9_ACIBZ</name>
<dbReference type="EMBL" id="WNDP01000036">
    <property type="protein sequence ID" value="KAF1025639.1"/>
    <property type="molecule type" value="Genomic_DNA"/>
</dbReference>
<accession>A0A833PEP9</accession>
<reference evidence="2" key="1">
    <citation type="journal article" date="2020" name="MBio">
        <title>Horizontal gene transfer to a defensive symbiont with a reduced genome amongst a multipartite beetle microbiome.</title>
        <authorList>
            <person name="Waterworth S.C."/>
            <person name="Florez L.V."/>
            <person name="Rees E.R."/>
            <person name="Hertweck C."/>
            <person name="Kaltenpoth M."/>
            <person name="Kwan J.C."/>
        </authorList>
    </citation>
    <scope>NUCLEOTIDE SEQUENCE [LARGE SCALE GENOMIC DNA]</scope>
</reference>
<comment type="caution">
    <text evidence="1">The sequence shown here is derived from an EMBL/GenBank/DDBJ whole genome shotgun (WGS) entry which is preliminary data.</text>
</comment>
<proteinExistence type="predicted"/>
<evidence type="ECO:0000313" key="1">
    <source>
        <dbReference type="EMBL" id="KAF1025639.1"/>
    </source>
</evidence>
<dbReference type="Proteomes" id="UP000490535">
    <property type="component" value="Unassembled WGS sequence"/>
</dbReference>
<protein>
    <submittedName>
        <fullName evidence="1">Uncharacterized protein</fullName>
    </submittedName>
</protein>
<sequence>MMDKFIINQNPQANGVYEVHNATQCCIYLPSVAQQNLLGFFATSDLALKRAKMNWPREKIKACMSCCPDV</sequence>
<organism evidence="1 2">
    <name type="scientific">Acinetobacter bereziniae</name>
    <name type="common">Acinetobacter genomosp. 10</name>
    <dbReference type="NCBI Taxonomy" id="106648"/>
    <lineage>
        <taxon>Bacteria</taxon>
        <taxon>Pseudomonadati</taxon>
        <taxon>Pseudomonadota</taxon>
        <taxon>Gammaproteobacteria</taxon>
        <taxon>Moraxellales</taxon>
        <taxon>Moraxellaceae</taxon>
        <taxon>Acinetobacter</taxon>
    </lineage>
</organism>
<evidence type="ECO:0000313" key="2">
    <source>
        <dbReference type="Proteomes" id="UP000490535"/>
    </source>
</evidence>
<gene>
    <name evidence="1" type="ORF">GAK29_01794</name>
</gene>
<dbReference type="AlphaFoldDB" id="A0A833PEP9"/>